<dbReference type="AlphaFoldDB" id="A0A7G9WJ41"/>
<dbReference type="EMBL" id="CP060696">
    <property type="protein sequence ID" value="QNO18703.1"/>
    <property type="molecule type" value="Genomic_DNA"/>
</dbReference>
<evidence type="ECO:0000313" key="2">
    <source>
        <dbReference type="Proteomes" id="UP000516046"/>
    </source>
</evidence>
<evidence type="ECO:0000313" key="1">
    <source>
        <dbReference type="EMBL" id="QNO18703.1"/>
    </source>
</evidence>
<reference evidence="1 2" key="1">
    <citation type="submission" date="2020-08" db="EMBL/GenBank/DDBJ databases">
        <authorList>
            <person name="Ren C."/>
            <person name="Gu Y."/>
            <person name="Xu Y."/>
        </authorList>
    </citation>
    <scope>NUCLEOTIDE SEQUENCE [LARGE SCALE GENOMIC DNA]</scope>
    <source>
        <strain evidence="1 2">LBM18003</strain>
    </source>
</reference>
<dbReference type="Proteomes" id="UP000516046">
    <property type="component" value="Chromosome"/>
</dbReference>
<name>A0A7G9WJ41_9FIRM</name>
<proteinExistence type="predicted"/>
<gene>
    <name evidence="1" type="ORF">H6X83_03450</name>
</gene>
<organism evidence="1 2">
    <name type="scientific">Caproicibacterium amylolyticum</name>
    <dbReference type="NCBI Taxonomy" id="2766537"/>
    <lineage>
        <taxon>Bacteria</taxon>
        <taxon>Bacillati</taxon>
        <taxon>Bacillota</taxon>
        <taxon>Clostridia</taxon>
        <taxon>Eubacteriales</taxon>
        <taxon>Oscillospiraceae</taxon>
        <taxon>Caproicibacterium</taxon>
    </lineage>
</organism>
<dbReference type="RefSeq" id="WP_212507771.1">
    <property type="nucleotide sequence ID" value="NZ_CP060696.1"/>
</dbReference>
<keyword evidence="2" id="KW-1185">Reference proteome</keyword>
<dbReference type="KEGG" id="caml:H6X83_03450"/>
<accession>A0A7G9WJ41</accession>
<protein>
    <submittedName>
        <fullName evidence="1">Uncharacterized protein</fullName>
    </submittedName>
</protein>
<sequence>MKFQHDFLIWEDEGEYFFARGSTQKAVSKQYELIIKTVMSGVTQEAEIIGKLIQNGMSETEAALLCAAFIIEYSDELESEQ</sequence>